<evidence type="ECO:0000259" key="2">
    <source>
        <dbReference type="Pfam" id="PF01345"/>
    </source>
</evidence>
<accession>A0A7W7ZXF5</accession>
<dbReference type="EMBL" id="JACHIN010000001">
    <property type="protein sequence ID" value="MBB5075601.1"/>
    <property type="molecule type" value="Genomic_DNA"/>
</dbReference>
<sequence length="186" mass="20366">MRNSITKVATFALVAGAMILPAVPAAANTAATATTVATKAADEPYSIMKVGVKAPKTVKRGGKIRYRIDVLNTGPHQADYYWVGGKLPKGIVNGLRYNGPKGTQCEWDPTGFWCWGPWELEKGDTDWLDIQVTLKKGTRGTATAQLGALVYDIPIGMENMDKEEIDRIGGFKSWFYGKKVKTKIVR</sequence>
<feature type="chain" id="PRO_5030849260" description="DUF11 domain-containing protein" evidence="1">
    <location>
        <begin position="28"/>
        <end position="186"/>
    </location>
</feature>
<comment type="caution">
    <text evidence="3">The sequence shown here is derived from an EMBL/GenBank/DDBJ whole genome shotgun (WGS) entry which is preliminary data.</text>
</comment>
<organism evidence="3 4">
    <name type="scientific">Nonomuraea endophytica</name>
    <dbReference type="NCBI Taxonomy" id="714136"/>
    <lineage>
        <taxon>Bacteria</taxon>
        <taxon>Bacillati</taxon>
        <taxon>Actinomycetota</taxon>
        <taxon>Actinomycetes</taxon>
        <taxon>Streptosporangiales</taxon>
        <taxon>Streptosporangiaceae</taxon>
        <taxon>Nonomuraea</taxon>
    </lineage>
</organism>
<keyword evidence="1" id="KW-0732">Signal</keyword>
<dbReference type="Pfam" id="PF01345">
    <property type="entry name" value="DUF11"/>
    <property type="match status" value="1"/>
</dbReference>
<reference evidence="3 4" key="1">
    <citation type="submission" date="2020-08" db="EMBL/GenBank/DDBJ databases">
        <title>Genomic Encyclopedia of Type Strains, Phase IV (KMG-IV): sequencing the most valuable type-strain genomes for metagenomic binning, comparative biology and taxonomic classification.</title>
        <authorList>
            <person name="Goeker M."/>
        </authorList>
    </citation>
    <scope>NUCLEOTIDE SEQUENCE [LARGE SCALE GENOMIC DNA]</scope>
    <source>
        <strain evidence="3 4">DSM 45385</strain>
    </source>
</reference>
<protein>
    <recommendedName>
        <fullName evidence="2">DUF11 domain-containing protein</fullName>
    </recommendedName>
</protein>
<dbReference type="AlphaFoldDB" id="A0A7W7ZXF5"/>
<evidence type="ECO:0000256" key="1">
    <source>
        <dbReference type="SAM" id="SignalP"/>
    </source>
</evidence>
<dbReference type="Proteomes" id="UP000568380">
    <property type="component" value="Unassembled WGS sequence"/>
</dbReference>
<evidence type="ECO:0000313" key="4">
    <source>
        <dbReference type="Proteomes" id="UP000568380"/>
    </source>
</evidence>
<gene>
    <name evidence="3" type="ORF">HNR40_001047</name>
</gene>
<feature type="domain" description="DUF11" evidence="2">
    <location>
        <begin position="55"/>
        <end position="148"/>
    </location>
</feature>
<dbReference type="RefSeq" id="WP_184958731.1">
    <property type="nucleotide sequence ID" value="NZ_JACHIN010000001.1"/>
</dbReference>
<name>A0A7W7ZXF5_9ACTN</name>
<dbReference type="InterPro" id="IPR001434">
    <property type="entry name" value="OmcB-like_DUF11"/>
</dbReference>
<keyword evidence="4" id="KW-1185">Reference proteome</keyword>
<evidence type="ECO:0000313" key="3">
    <source>
        <dbReference type="EMBL" id="MBB5075601.1"/>
    </source>
</evidence>
<proteinExistence type="predicted"/>
<feature type="signal peptide" evidence="1">
    <location>
        <begin position="1"/>
        <end position="27"/>
    </location>
</feature>